<feature type="binding site" evidence="7">
    <location>
        <position position="81"/>
    </location>
    <ligand>
        <name>1D-myo-inositol 3-phosphate</name>
        <dbReference type="ChEBI" id="CHEBI:58401"/>
    </ligand>
</feature>
<comment type="similarity">
    <text evidence="1 7">Belongs to the glycosyltransferase group 1 family. MshA subfamily.</text>
</comment>
<evidence type="ECO:0000256" key="1">
    <source>
        <dbReference type="ARBA" id="ARBA00008449"/>
    </source>
</evidence>
<feature type="binding site" evidence="7">
    <location>
        <position position="26"/>
    </location>
    <ligand>
        <name>UDP-N-acetyl-alpha-D-glucosamine</name>
        <dbReference type="ChEBI" id="CHEBI:57705"/>
    </ligand>
</feature>
<evidence type="ECO:0000256" key="5">
    <source>
        <dbReference type="ARBA" id="ARBA00022842"/>
    </source>
</evidence>
<dbReference type="EMBL" id="ACHF01000026">
    <property type="protein sequence ID" value="EEI63566.1"/>
    <property type="molecule type" value="Genomic_DNA"/>
</dbReference>
<feature type="binding site" evidence="7">
    <location>
        <position position="297"/>
    </location>
    <ligand>
        <name>UDP-N-acetyl-alpha-D-glucosamine</name>
        <dbReference type="ChEBI" id="CHEBI:57705"/>
    </ligand>
</feature>
<comment type="function">
    <text evidence="7">Catalyzes the transfer of a N-acetyl-glucosamine moiety to 1D-myo-inositol 3-phosphate to produce 1D-myo-inositol 2-acetamido-2-deoxy-glucopyranoside 3-phosphate in the mycothiol biosynthesis pathway.</text>
</comment>
<feature type="binding site" evidence="7">
    <location>
        <position position="319"/>
    </location>
    <ligand>
        <name>UDP-N-acetyl-alpha-D-glucosamine</name>
        <dbReference type="ChEBI" id="CHEBI:57705"/>
    </ligand>
</feature>
<feature type="binding site" evidence="7">
    <location>
        <position position="309"/>
    </location>
    <ligand>
        <name>Mg(2+)</name>
        <dbReference type="ChEBI" id="CHEBI:18420"/>
    </ligand>
</feature>
<sequence>MGGMRIAMISMHTSPLMQPGTGDAGGLNVYVMSTAKKLAAHGVTVDIFTRATSPSQGEIVCVQENLRVINVVAGPYEGLEKEDLPTQLAAFAGGILSFTRCNNISYDIIHAHYWLSGQVGWLLRDLWRVPLVFTAHTLAAVKNAHRTLDDTKESEARRICEQQIIDNAEVITANTVEERADLVAHYDADMDKVVVVNPGADTELFTPGTGRATEKARRELGLPLQAKVVAFVGRLQKFKGPDVLIRALAEIIKRDPDYTLRAVLCGGPSGQNANPQEYESLVAGLGISRYVRFTPPRPPEDLVRIYRAADIVAVPSYNESFGLVALEAQAAGTPVVAAQVGGLPIAVADGYSGVLVGSHDPAEWARAIDSLLVDDESRISMGQQAVAHAAQYSWSKTAERLLALYEEYVGRDIEQCVSRDATGEPSVDKR</sequence>
<dbReference type="PANTHER" id="PTHR45947:SF3">
    <property type="entry name" value="SULFOQUINOVOSYL TRANSFERASE SQD2"/>
    <property type="match status" value="1"/>
</dbReference>
<evidence type="ECO:0000256" key="7">
    <source>
        <dbReference type="HAMAP-Rule" id="MF_01695"/>
    </source>
</evidence>
<evidence type="ECO:0000256" key="4">
    <source>
        <dbReference type="ARBA" id="ARBA00022723"/>
    </source>
</evidence>
<evidence type="ECO:0000313" key="10">
    <source>
        <dbReference type="EMBL" id="EEI63566.1"/>
    </source>
</evidence>
<keyword evidence="2 7" id="KW-0328">Glycosyltransferase</keyword>
<reference evidence="10 11" key="1">
    <citation type="submission" date="2009-01" db="EMBL/GenBank/DDBJ databases">
        <authorList>
            <person name="Qin X."/>
            <person name="Bachman B."/>
            <person name="Battles P."/>
            <person name="Bell A."/>
            <person name="Bess C."/>
            <person name="Bickham C."/>
            <person name="Chaboub L."/>
            <person name="Chen D."/>
            <person name="Coyle M."/>
            <person name="Deiros D.R."/>
            <person name="Dinh H."/>
            <person name="Forbes L."/>
            <person name="Fowler G."/>
            <person name="Francisco L."/>
            <person name="Fu Q."/>
            <person name="Gubbala S."/>
            <person name="Hale W."/>
            <person name="Han Y."/>
            <person name="Hemphill L."/>
            <person name="Highlander S.K."/>
            <person name="Hirani K."/>
            <person name="Hogues M."/>
            <person name="Jackson L."/>
            <person name="Jakkamsetti A."/>
            <person name="Javaid M."/>
            <person name="Jiang H."/>
            <person name="Korchina V."/>
            <person name="Kovar C."/>
            <person name="Lara F."/>
            <person name="Lee S."/>
            <person name="Mata R."/>
            <person name="Mathew T."/>
            <person name="Moen C."/>
            <person name="Morales K."/>
            <person name="Munidasa M."/>
            <person name="Nazareth L."/>
            <person name="Ngo R."/>
            <person name="Nguyen L."/>
            <person name="Okwuonu G."/>
            <person name="Ongeri F."/>
            <person name="Patil S."/>
            <person name="Petrosino J."/>
            <person name="Pham C."/>
            <person name="Pham P."/>
            <person name="Pu L.-L."/>
            <person name="Puazo M."/>
            <person name="Raj R."/>
            <person name="Reid J."/>
            <person name="Rouhana J."/>
            <person name="Saada N."/>
            <person name="Shang Y."/>
            <person name="Simmons D."/>
            <person name="Thornton R."/>
            <person name="Warren J."/>
            <person name="Weissenberger G."/>
            <person name="Zhang J."/>
            <person name="Zhang L."/>
            <person name="Zhou C."/>
            <person name="Zhu D."/>
            <person name="Muzny D."/>
            <person name="Worley K."/>
            <person name="Gibbs R."/>
        </authorList>
    </citation>
    <scope>NUCLEOTIDE SEQUENCE [LARGE SCALE GENOMIC DNA]</scope>
    <source>
        <strain evidence="10 11">ATCC 51866</strain>
    </source>
</reference>
<dbReference type="NCBIfam" id="TIGR03449">
    <property type="entry name" value="mycothiol_MshA"/>
    <property type="match status" value="1"/>
</dbReference>
<dbReference type="PANTHER" id="PTHR45947">
    <property type="entry name" value="SULFOQUINOVOSYL TRANSFERASE SQD2"/>
    <property type="match status" value="1"/>
</dbReference>
<keyword evidence="5 7" id="KW-0460">Magnesium</keyword>
<dbReference type="InterPro" id="IPR028098">
    <property type="entry name" value="Glyco_trans_4-like_N"/>
</dbReference>
<feature type="binding site" evidence="7">
    <location>
        <position position="307"/>
    </location>
    <ligand>
        <name>Mg(2+)</name>
        <dbReference type="ChEBI" id="CHEBI:18420"/>
    </ligand>
</feature>
<feature type="binding site" evidence="7">
    <location>
        <begin position="23"/>
        <end position="28"/>
    </location>
    <ligand>
        <name>1D-myo-inositol 3-phosphate</name>
        <dbReference type="ChEBI" id="CHEBI:58401"/>
    </ligand>
</feature>
<gene>
    <name evidence="7 10" type="primary">mshA</name>
    <name evidence="10" type="ORF">HMPREF0293_0945</name>
</gene>
<evidence type="ECO:0000256" key="3">
    <source>
        <dbReference type="ARBA" id="ARBA00022679"/>
    </source>
</evidence>
<feature type="binding site" evidence="7">
    <location>
        <position position="239"/>
    </location>
    <ligand>
        <name>UDP-N-acetyl-alpha-D-glucosamine</name>
        <dbReference type="ChEBI" id="CHEBI:57705"/>
    </ligand>
</feature>
<feature type="domain" description="Glycosyl transferase family 1" evidence="8">
    <location>
        <begin position="214"/>
        <end position="385"/>
    </location>
</feature>
<feature type="binding site" evidence="7">
    <location>
        <begin position="18"/>
        <end position="19"/>
    </location>
    <ligand>
        <name>UDP-N-acetyl-alpha-D-glucosamine</name>
        <dbReference type="ChEBI" id="CHEBI:57705"/>
    </ligand>
</feature>
<feature type="binding site" evidence="7">
    <location>
        <position position="327"/>
    </location>
    <ligand>
        <name>UDP-N-acetyl-alpha-D-glucosamine</name>
        <dbReference type="ChEBI" id="CHEBI:57705"/>
    </ligand>
</feature>
<dbReference type="EC" id="2.4.1.250" evidence="7"/>
<evidence type="ECO:0000256" key="2">
    <source>
        <dbReference type="ARBA" id="ARBA00022676"/>
    </source>
</evidence>
<comment type="catalytic activity">
    <reaction evidence="6 7">
        <text>1D-myo-inositol 3-phosphate + UDP-N-acetyl-alpha-D-glucosamine = 1D-myo-inositol 2-acetamido-2-deoxy-alpha-D-glucopyranoside 3-phosphate + UDP + H(+)</text>
        <dbReference type="Rhea" id="RHEA:26188"/>
        <dbReference type="ChEBI" id="CHEBI:15378"/>
        <dbReference type="ChEBI" id="CHEBI:57705"/>
        <dbReference type="ChEBI" id="CHEBI:58223"/>
        <dbReference type="ChEBI" id="CHEBI:58401"/>
        <dbReference type="ChEBI" id="CHEBI:58892"/>
        <dbReference type="EC" id="2.4.1.250"/>
    </reaction>
</comment>
<proteinExistence type="inferred from homology"/>
<dbReference type="Proteomes" id="UP000006237">
    <property type="component" value="Unassembled WGS sequence"/>
</dbReference>
<dbReference type="InterPro" id="IPR001296">
    <property type="entry name" value="Glyco_trans_1"/>
</dbReference>
<feature type="binding site" evidence="7">
    <location>
        <position position="113"/>
    </location>
    <ligand>
        <name>1D-myo-inositol 3-phosphate</name>
        <dbReference type="ChEBI" id="CHEBI:58401"/>
    </ligand>
</feature>
<feature type="binding site" evidence="7">
    <location>
        <position position="306"/>
    </location>
    <ligand>
        <name>Mg(2+)</name>
        <dbReference type="ChEBI" id="CHEBI:18420"/>
    </ligand>
</feature>
<evidence type="ECO:0000256" key="6">
    <source>
        <dbReference type="ARBA" id="ARBA00048131"/>
    </source>
</evidence>
<protein>
    <recommendedName>
        <fullName evidence="7">D-inositol-3-phosphate glycosyltransferase</fullName>
        <ecNumber evidence="7">2.4.1.250</ecNumber>
    </recommendedName>
    <alternativeName>
        <fullName evidence="7">N-acetylglucosamine-inositol-phosphate N-acetylglucosaminyltransferase</fullName>
        <shortName evidence="7">GlcNAc-Ins-P N-acetylglucosaminyltransferase</shortName>
    </alternativeName>
</protein>
<dbReference type="GO" id="GO:0016757">
    <property type="term" value="F:glycosyltransferase activity"/>
    <property type="evidence" value="ECO:0007669"/>
    <property type="project" value="UniProtKB-KW"/>
</dbReference>
<dbReference type="InterPro" id="IPR050194">
    <property type="entry name" value="Glycosyltransferase_grp1"/>
</dbReference>
<feature type="binding site" evidence="7">
    <location>
        <position position="137"/>
    </location>
    <ligand>
        <name>1D-myo-inositol 3-phosphate</name>
        <dbReference type="ChEBI" id="CHEBI:58401"/>
    </ligand>
</feature>
<feature type="binding site" evidence="7">
    <location>
        <position position="12"/>
    </location>
    <ligand>
        <name>1D-myo-inositol 3-phosphate</name>
        <dbReference type="ChEBI" id="CHEBI:58401"/>
    </ligand>
</feature>
<keyword evidence="3 7" id="KW-0808">Transferase</keyword>
<dbReference type="CDD" id="cd03800">
    <property type="entry name" value="GT4_sucrose_synthase"/>
    <property type="match status" value="1"/>
</dbReference>
<dbReference type="Gene3D" id="3.40.50.2000">
    <property type="entry name" value="Glycogen Phosphorylase B"/>
    <property type="match status" value="2"/>
</dbReference>
<dbReference type="Pfam" id="PF00534">
    <property type="entry name" value="Glycos_transf_1"/>
    <property type="match status" value="1"/>
</dbReference>
<evidence type="ECO:0000259" key="8">
    <source>
        <dbReference type="Pfam" id="PF00534"/>
    </source>
</evidence>
<accession>A0ABP2DUC4</accession>
<feature type="binding site" evidence="7">
    <location>
        <position position="234"/>
    </location>
    <ligand>
        <name>UDP-N-acetyl-alpha-D-glucosamine</name>
        <dbReference type="ChEBI" id="CHEBI:57705"/>
    </ligand>
</feature>
<feature type="binding site" evidence="7">
    <location>
        <position position="333"/>
    </location>
    <ligand>
        <name>Mg(2+)</name>
        <dbReference type="ChEBI" id="CHEBI:18420"/>
    </ligand>
</feature>
<evidence type="ECO:0000313" key="11">
    <source>
        <dbReference type="Proteomes" id="UP000006237"/>
    </source>
</evidence>
<dbReference type="SUPFAM" id="SSF53756">
    <property type="entry name" value="UDP-Glycosyltransferase/glycogen phosphorylase"/>
    <property type="match status" value="1"/>
</dbReference>
<comment type="subunit">
    <text evidence="7">Homodimer.</text>
</comment>
<feature type="domain" description="Glycosyltransferase subfamily 4-like N-terminal" evidence="9">
    <location>
        <begin position="25"/>
        <end position="199"/>
    </location>
</feature>
<dbReference type="Pfam" id="PF13579">
    <property type="entry name" value="Glyco_trans_4_4"/>
    <property type="match status" value="1"/>
</dbReference>
<keyword evidence="4 7" id="KW-0479">Metal-binding</keyword>
<keyword evidence="11" id="KW-1185">Reference proteome</keyword>
<evidence type="ECO:0000259" key="9">
    <source>
        <dbReference type="Pfam" id="PF13579"/>
    </source>
</evidence>
<comment type="caution">
    <text evidence="10">The sequence shown here is derived from an EMBL/GenBank/DDBJ whole genome shotgun (WGS) entry which is preliminary data.</text>
</comment>
<organism evidence="10 11">
    <name type="scientific">Corynebacterium glucuronolyticum ATCC 51866</name>
    <dbReference type="NCBI Taxonomy" id="548478"/>
    <lineage>
        <taxon>Bacteria</taxon>
        <taxon>Bacillati</taxon>
        <taxon>Actinomycetota</taxon>
        <taxon>Actinomycetes</taxon>
        <taxon>Mycobacteriales</taxon>
        <taxon>Corynebacteriaceae</taxon>
        <taxon>Corynebacterium</taxon>
    </lineage>
</organism>
<feature type="binding site" evidence="7">
    <location>
        <position position="157"/>
    </location>
    <ligand>
        <name>1D-myo-inositol 3-phosphate</name>
        <dbReference type="ChEBI" id="CHEBI:58401"/>
    </ligand>
</feature>
<name>A0ABP2DUC4_9CORY</name>
<dbReference type="InterPro" id="IPR017814">
    <property type="entry name" value="Mycothiol_biosynthesis_MshA"/>
</dbReference>
<dbReference type="HAMAP" id="MF_01695">
    <property type="entry name" value="MshA"/>
    <property type="match status" value="1"/>
</dbReference>